<sequence>MNMLGEFISQDLGQNFLHYLNYGDNGSKYNLTNQLVALEKLWDIPSGNMFLFTKMYENKVWEIPTNELCEGLIRIFDHLKIKNINELAAGNGLLSARLKHYAEKLNYELEISTSDGTTKTFGNHPFTYTKVKEFDIKNFNKSESIIISWIHCQFENELLSVVEQFKNDYIFLIGEEPDNEDYGNNQSNIFEKKIFSYGYSKITFEFQQISQMDYYQYDSIRNDIYNENKTCVTLYFHHSKLSDIWFVKSLLTKNHPQLFGKYLRKNKEYYSQDRNIIDISNDKISEYASNDYQDLNPLLAKGLKNYLLNKKGQNISRSLCEYSSWLFDFDNRIKMIQTMTLAFMMSDLMEKLMVSALKRQQEFNCLIPKNNITQTIGRINHTEEELDDTTPKVLDKLSSRSGMKGTVGWKRPFRESQMTATTFPTIKNDSLSTHRDFAMEIFNSIPKNEDPYTDPINILQDKFLTNKFIKYELENELGFGKIYTVPIYETLKPFHIFPSKKHMYFSIEREYIDKPFGPTTSDLVSKRNYVVPKKFANKNKFIKKKNKIQNKKKNFVYKQPAIRSRNH</sequence>
<dbReference type="Proteomes" id="UP000289600">
    <property type="component" value="Segment"/>
</dbReference>
<accession>A0A2P1EMU3</accession>
<gene>
    <name evidence="1" type="ORF">mc_820</name>
</gene>
<reference evidence="2" key="1">
    <citation type="submission" date="2018-01" db="EMBL/GenBank/DDBJ databases">
        <title>Testimony of 'menage a trois' revealed by the proteome of Megavirus virophage.</title>
        <authorList>
            <person name="Jeudy S."/>
            <person name="Bertaux L."/>
            <person name="Alempic J.-M."/>
            <person name="Lartigue A."/>
            <person name="Legendre M."/>
            <person name="Philippe N."/>
            <person name="Beucher L."/>
            <person name="Biondi E."/>
            <person name="Juul S."/>
            <person name="Turner D."/>
            <person name="Coute Y."/>
            <person name="Claverie J.-M."/>
            <person name="Abergel C."/>
        </authorList>
    </citation>
    <scope>NUCLEOTIDE SEQUENCE [LARGE SCALE GENOMIC DNA]</scope>
</reference>
<evidence type="ECO:0000313" key="2">
    <source>
        <dbReference type="Proteomes" id="UP000289600"/>
    </source>
</evidence>
<protein>
    <submittedName>
        <fullName evidence="1">Uncharacterized protein</fullName>
    </submittedName>
</protein>
<proteinExistence type="predicted"/>
<name>A0A2P1EMU3_9VIRU</name>
<organism evidence="1 2">
    <name type="scientific">Moumouvirus australiensis</name>
    <dbReference type="NCBI Taxonomy" id="2109587"/>
    <lineage>
        <taxon>Viruses</taxon>
        <taxon>Varidnaviria</taxon>
        <taxon>Bamfordvirae</taxon>
        <taxon>Nucleocytoviricota</taxon>
        <taxon>Megaviricetes</taxon>
        <taxon>Imitervirales</taxon>
        <taxon>Mimiviridae</taxon>
        <taxon>Megamimivirinae</taxon>
        <taxon>Moumouvirus</taxon>
        <taxon>Moumouvirus australiense</taxon>
    </lineage>
</organism>
<evidence type="ECO:0000313" key="1">
    <source>
        <dbReference type="EMBL" id="AVL95207.1"/>
    </source>
</evidence>
<keyword evidence="2" id="KW-1185">Reference proteome</keyword>
<dbReference type="EMBL" id="MG807320">
    <property type="protein sequence ID" value="AVL95207.1"/>
    <property type="molecule type" value="Genomic_DNA"/>
</dbReference>